<sequence length="171" mass="18033">MKTALAKTAVVETAVVETAVVETAVVKAAVVETAVVKAAVHREVFGGRVLRQTLAGRGGPRWLIQTGVSRETPSWVPVKSASRSSDPCRADGLARSINGPDGTVELGRLAAYVRVINCRRRPRKRRGTRRSAPGHGLVFNRDTSSATAGGFGRRAAGSGSREAYAAPLCAR</sequence>
<feature type="compositionally biased region" description="Low complexity" evidence="1">
    <location>
        <begin position="144"/>
        <end position="157"/>
    </location>
</feature>
<evidence type="ECO:0000313" key="2">
    <source>
        <dbReference type="EMBL" id="ADB36065.1"/>
    </source>
</evidence>
<dbReference type="KEGG" id="kfl:Kfla_7077"/>
<dbReference type="HOGENOM" id="CLU_1560937_0_0_11"/>
<reference evidence="2 3" key="2">
    <citation type="journal article" date="2010" name="Stand. Genomic Sci.">
        <title>Complete genome sequence of Kribbella flavida type strain (IFO 14399).</title>
        <authorList>
            <person name="Pukall R."/>
            <person name="Lapidus A."/>
            <person name="Glavina Del Rio T."/>
            <person name="Copeland A."/>
            <person name="Tice H."/>
            <person name="Cheng J.-F."/>
            <person name="Lucas S."/>
            <person name="Chen F."/>
            <person name="Nolan M."/>
            <person name="LaButti K."/>
            <person name="Pati A."/>
            <person name="Ivanova N."/>
            <person name="Mavrommatis K."/>
            <person name="Mikhailova N."/>
            <person name="Pitluck S."/>
            <person name="Bruce D."/>
            <person name="Goodwin L."/>
            <person name="Land M."/>
            <person name="Hauser L."/>
            <person name="Chang Y.-J."/>
            <person name="Jeffries C.D."/>
            <person name="Chen A."/>
            <person name="Palaniappan K."/>
            <person name="Chain P."/>
            <person name="Rohde M."/>
            <person name="Goeker M."/>
            <person name="Bristow J."/>
            <person name="Eisen J.A."/>
            <person name="Markowitz V."/>
            <person name="Hugenholtz P."/>
            <person name="Kyrpides N.C."/>
            <person name="Klenk H.-P."/>
            <person name="Brettin T."/>
        </authorList>
    </citation>
    <scope>NUCLEOTIDE SEQUENCE [LARGE SCALE GENOMIC DNA]</scope>
    <source>
        <strain evidence="3">DSM 17836 / JCM 10339 / NBRC 14399</strain>
    </source>
</reference>
<dbReference type="Proteomes" id="UP000007967">
    <property type="component" value="Chromosome"/>
</dbReference>
<organism evidence="2 3">
    <name type="scientific">Kribbella flavida (strain DSM 17836 / JCM 10339 / NBRC 14399)</name>
    <dbReference type="NCBI Taxonomy" id="479435"/>
    <lineage>
        <taxon>Bacteria</taxon>
        <taxon>Bacillati</taxon>
        <taxon>Actinomycetota</taxon>
        <taxon>Actinomycetes</taxon>
        <taxon>Propionibacteriales</taxon>
        <taxon>Kribbellaceae</taxon>
        <taxon>Kribbella</taxon>
    </lineage>
</organism>
<dbReference type="AlphaFoldDB" id="D2Q554"/>
<protein>
    <submittedName>
        <fullName evidence="2">Uncharacterized protein</fullName>
    </submittedName>
</protein>
<evidence type="ECO:0000313" key="3">
    <source>
        <dbReference type="Proteomes" id="UP000007967"/>
    </source>
</evidence>
<reference evidence="3" key="1">
    <citation type="submission" date="2009-09" db="EMBL/GenBank/DDBJ databases">
        <title>The complete genome of Kribbella flavida DSM 17836.</title>
        <authorList>
            <consortium name="US DOE Joint Genome Institute (JGI-PGF)"/>
            <person name="Lucas S."/>
            <person name="Copeland A."/>
            <person name="Lapidus A."/>
            <person name="Glavina del Rio T."/>
            <person name="Dalin E."/>
            <person name="Tice H."/>
            <person name="Bruce D."/>
            <person name="Goodwin L."/>
            <person name="Pitluck S."/>
            <person name="Kyrpides N."/>
            <person name="Mavromatis K."/>
            <person name="Ivanova N."/>
            <person name="Saunders E."/>
            <person name="Brettin T."/>
            <person name="Detter J.C."/>
            <person name="Han C."/>
            <person name="Larimer F."/>
            <person name="Land M."/>
            <person name="Hauser L."/>
            <person name="Markowitz V."/>
            <person name="Cheng J.-F."/>
            <person name="Hugenholtz P."/>
            <person name="Woyke T."/>
            <person name="Wu D."/>
            <person name="Pukall R."/>
            <person name="Klenk H.-P."/>
            <person name="Eisen J.A."/>
        </authorList>
    </citation>
    <scope>NUCLEOTIDE SEQUENCE [LARGE SCALE GENOMIC DNA]</scope>
    <source>
        <strain evidence="3">DSM 17836 / JCM 10339 / NBRC 14399</strain>
    </source>
</reference>
<evidence type="ECO:0000256" key="1">
    <source>
        <dbReference type="SAM" id="MobiDB-lite"/>
    </source>
</evidence>
<dbReference type="RefSeq" id="WP_012924617.1">
    <property type="nucleotide sequence ID" value="NC_013729.1"/>
</dbReference>
<keyword evidence="3" id="KW-1185">Reference proteome</keyword>
<feature type="region of interest" description="Disordered" evidence="1">
    <location>
        <begin position="122"/>
        <end position="157"/>
    </location>
</feature>
<accession>D2Q554</accession>
<dbReference type="EMBL" id="CP001736">
    <property type="protein sequence ID" value="ADB36065.1"/>
    <property type="molecule type" value="Genomic_DNA"/>
</dbReference>
<gene>
    <name evidence="2" type="ordered locus">Kfla_7077</name>
</gene>
<proteinExistence type="predicted"/>
<name>D2Q554_KRIFD</name>